<evidence type="ECO:0000259" key="11">
    <source>
        <dbReference type="PROSITE" id="PS50893"/>
    </source>
</evidence>
<dbReference type="GO" id="GO:0140359">
    <property type="term" value="F:ABC-type transporter activity"/>
    <property type="evidence" value="ECO:0007669"/>
    <property type="project" value="InterPro"/>
</dbReference>
<dbReference type="CDD" id="cd03244">
    <property type="entry name" value="ABCC_MRP_domain2"/>
    <property type="match status" value="1"/>
</dbReference>
<keyword evidence="3 10" id="KW-0812">Transmembrane</keyword>
<feature type="domain" description="ABC transmembrane type-1" evidence="12">
    <location>
        <begin position="276"/>
        <end position="550"/>
    </location>
</feature>
<feature type="domain" description="ABC transporter" evidence="11">
    <location>
        <begin position="1243"/>
        <end position="1482"/>
    </location>
</feature>
<organism evidence="13 14">
    <name type="scientific">Fistulina hepatica ATCC 64428</name>
    <dbReference type="NCBI Taxonomy" id="1128425"/>
    <lineage>
        <taxon>Eukaryota</taxon>
        <taxon>Fungi</taxon>
        <taxon>Dikarya</taxon>
        <taxon>Basidiomycota</taxon>
        <taxon>Agaricomycotina</taxon>
        <taxon>Agaricomycetes</taxon>
        <taxon>Agaricomycetidae</taxon>
        <taxon>Agaricales</taxon>
        <taxon>Fistulinaceae</taxon>
        <taxon>Fistulina</taxon>
    </lineage>
</organism>
<feature type="domain" description="ABC transporter" evidence="11">
    <location>
        <begin position="592"/>
        <end position="856"/>
    </location>
</feature>
<dbReference type="EMBL" id="KN881929">
    <property type="protein sequence ID" value="KIY47688.1"/>
    <property type="molecule type" value="Genomic_DNA"/>
</dbReference>
<feature type="transmembrane region" description="Helical" evidence="10">
    <location>
        <begin position="308"/>
        <end position="326"/>
    </location>
</feature>
<dbReference type="Pfam" id="PF00664">
    <property type="entry name" value="ABC_membrane"/>
    <property type="match status" value="2"/>
</dbReference>
<dbReference type="CDD" id="cd18579">
    <property type="entry name" value="ABC_6TM_ABCC_D1"/>
    <property type="match status" value="1"/>
</dbReference>
<keyword evidence="2" id="KW-0813">Transport</keyword>
<dbReference type="OrthoDB" id="6500128at2759"/>
<evidence type="ECO:0000256" key="9">
    <source>
        <dbReference type="SAM" id="MobiDB-lite"/>
    </source>
</evidence>
<keyword evidence="6 10" id="KW-1133">Transmembrane helix</keyword>
<evidence type="ECO:0000256" key="5">
    <source>
        <dbReference type="ARBA" id="ARBA00022840"/>
    </source>
</evidence>
<keyword evidence="4" id="KW-0547">Nucleotide-binding</keyword>
<evidence type="ECO:0000313" key="13">
    <source>
        <dbReference type="EMBL" id="KIY47688.1"/>
    </source>
</evidence>
<dbReference type="SMART" id="SM00382">
    <property type="entry name" value="AAA"/>
    <property type="match status" value="2"/>
</dbReference>
<keyword evidence="13" id="KW-0378">Hydrolase</keyword>
<evidence type="ECO:0000256" key="8">
    <source>
        <dbReference type="ARBA" id="ARBA00023180"/>
    </source>
</evidence>
<evidence type="ECO:0000256" key="1">
    <source>
        <dbReference type="ARBA" id="ARBA00004141"/>
    </source>
</evidence>
<dbReference type="InterPro" id="IPR011527">
    <property type="entry name" value="ABC1_TM_dom"/>
</dbReference>
<feature type="transmembrane region" description="Helical" evidence="10">
    <location>
        <begin position="1155"/>
        <end position="1174"/>
    </location>
</feature>
<dbReference type="InterPro" id="IPR050173">
    <property type="entry name" value="ABC_transporter_C-like"/>
</dbReference>
<dbReference type="PROSITE" id="PS50893">
    <property type="entry name" value="ABC_TRANSPORTER_2"/>
    <property type="match status" value="2"/>
</dbReference>
<dbReference type="InterPro" id="IPR003439">
    <property type="entry name" value="ABC_transporter-like_ATP-bd"/>
</dbReference>
<dbReference type="InterPro" id="IPR044726">
    <property type="entry name" value="ABCC_6TM_D2"/>
</dbReference>
<dbReference type="SUPFAM" id="SSF90123">
    <property type="entry name" value="ABC transporter transmembrane region"/>
    <property type="match status" value="2"/>
</dbReference>
<reference evidence="13 14" key="1">
    <citation type="journal article" date="2015" name="Fungal Genet. Biol.">
        <title>Evolution of novel wood decay mechanisms in Agaricales revealed by the genome sequences of Fistulina hepatica and Cylindrobasidium torrendii.</title>
        <authorList>
            <person name="Floudas D."/>
            <person name="Held B.W."/>
            <person name="Riley R."/>
            <person name="Nagy L.G."/>
            <person name="Koehler G."/>
            <person name="Ransdell A.S."/>
            <person name="Younus H."/>
            <person name="Chow J."/>
            <person name="Chiniquy J."/>
            <person name="Lipzen A."/>
            <person name="Tritt A."/>
            <person name="Sun H."/>
            <person name="Haridas S."/>
            <person name="LaButti K."/>
            <person name="Ohm R.A."/>
            <person name="Kues U."/>
            <person name="Blanchette R.A."/>
            <person name="Grigoriev I.V."/>
            <person name="Minto R.E."/>
            <person name="Hibbett D.S."/>
        </authorList>
    </citation>
    <scope>NUCLEOTIDE SEQUENCE [LARGE SCALE GENOMIC DNA]</scope>
    <source>
        <strain evidence="13 14">ATCC 64428</strain>
    </source>
</reference>
<keyword evidence="5" id="KW-0067">ATP-binding</keyword>
<accession>A0A0D7AA26</accession>
<sequence>MRAACEDEAGIGPASSCRPMDFTLGFEFRILSILPSTLFLAIALLCIVPILRSIRITNRPFDVLALCKLAFPVLATAILVATLVCLPETGWRVWAARAYALELAAMITFAIVSYAHHTRCQAPSSLLATYALLSLLFSATQLRTFVQLPDYNNMRICLAVLVGIRTVVLLAELAPKRRLLRPEYKPLAREQTSSLLARLFFVYLLNILIRGFRQAFTLDDVVAFGIPPDLVAASAGEKFRKALAKKMKTKSRTFPMIRPTIRAFWRPICTPVLPKLALIAATFAQAYLVNAMLAFVDASYDGENVHGWALVGAYVLVYAVIAGGTSIYWDEVYTMVVTYRAALVSALFDKSLRLSAATAEAERGAAITYVNVDTERVCEGIAYLHETWSALLSIVIAAVILWFEASYAMFPPIAAGVLFFVITSAVGKRVARSQKAWMGATQHRVKVLSSIMTQILPLKFLGAESAIPPWIRPLRESELDALKEFFNKLNIVGVLSTATINVAGLSALGTYVGINDTPLRPEKLFTILTVVNLLTNPISIFGNCFPLLLASYASLRRIGVFLWRSSGKGPWHKVVDEALSERTSIVETTVELQDADVAVHTGGRAILMGIDLVISRASLTVVVGPVGAGKTFLLKTLLGETHILSGSVTRPKHRVAYAPQEAFVWPGTLRENIGLSGGSAYAGVPLYEADTTFMGEKTLSGSESFRTDVERAKSEFQCKNTRDRLDFEWYETVLDACALRPDLADLPPCISANTVSGGQRQRISLARAVYSRSDILLLDDCFSASDAHTASLIFENLFSPTTGLLRDKTVVLVTHNLQHVNAADRVVVLDKGVLVAHGTPEELRTSQLDLARYIGDDSESDNDEEGIQEGDLPKRSATEETEQSNGNKKGRKSSKTVPATVVKKDDEEEGVHGPTSWAPYLFYLRACGWNRLSVWFVLQLVFIALSVGLQVMLEEWSESDTTNHGPWLGGYAAFTVASFLTSFLMLYMYTQRIVPHASHVIHIQQLLAVLRAPITYFQQTPLARLQNRWAGDMFMMDFPFPRAVLDFVVTGVRHPFRWPHMLVSATRLPCESRQYVVCYCEAETSNQATSRQLQRHTMASKTPLQTAFTSTLTGIVAIRAFHAQPLFKDMVMHHLDRSQVPMYYRYAGIRFLRTMLYYLTAAIAILLAVLAVALRGSTSGGYLGVALSQLVNLAQLLINLLLAYTRVENGVVSVERLFELDRLTPEDSDGHDPGSSWPSCGRVEFKNVSMRYSTESANVLNDINFTLDGGKKLGICGRTGSGKSSTVFTLLRGLGSSDLFKGQILIDGIDITTIHVHRLRSSISTVSQDPFLLYATVKDNLTIGCTSDVGDDQIWDALERVGMREAVAKLEGKLDATLSADGLQFSAGERQLLCMARVLLQKRKIVVLDEASSSMDPVTDQKMLTVLREDLQGVTVIAVAHRISTIVDYDEVIVLSGGRVLESGRPDVLLQNPSSHFTSLYKRQSS</sequence>
<dbReference type="Pfam" id="PF24357">
    <property type="entry name" value="TMD0_ABC"/>
    <property type="match status" value="1"/>
</dbReference>
<dbReference type="Gene3D" id="1.20.1560.10">
    <property type="entry name" value="ABC transporter type 1, transmembrane domain"/>
    <property type="match status" value="3"/>
</dbReference>
<keyword evidence="8" id="KW-0325">Glycoprotein</keyword>
<name>A0A0D7AA26_9AGAR</name>
<dbReference type="Pfam" id="PF00005">
    <property type="entry name" value="ABC_tran"/>
    <property type="match status" value="2"/>
</dbReference>
<feature type="transmembrane region" description="Helical" evidence="10">
    <location>
        <begin position="96"/>
        <end position="115"/>
    </location>
</feature>
<evidence type="ECO:0000313" key="14">
    <source>
        <dbReference type="Proteomes" id="UP000054144"/>
    </source>
</evidence>
<feature type="transmembrane region" description="Helical" evidence="10">
    <location>
        <begin position="534"/>
        <end position="555"/>
    </location>
</feature>
<feature type="transmembrane region" description="Helical" evidence="10">
    <location>
        <begin position="491"/>
        <end position="514"/>
    </location>
</feature>
<evidence type="ECO:0000259" key="12">
    <source>
        <dbReference type="PROSITE" id="PS50929"/>
    </source>
</evidence>
<keyword evidence="7 10" id="KW-0472">Membrane</keyword>
<dbReference type="PANTHER" id="PTHR24223:SF399">
    <property type="entry name" value="ABC TRANSPORTER ATNG"/>
    <property type="match status" value="1"/>
</dbReference>
<dbReference type="GO" id="GO:0005524">
    <property type="term" value="F:ATP binding"/>
    <property type="evidence" value="ECO:0007669"/>
    <property type="project" value="UniProtKB-KW"/>
</dbReference>
<feature type="transmembrane region" description="Helical" evidence="10">
    <location>
        <begin position="276"/>
        <end position="296"/>
    </location>
</feature>
<evidence type="ECO:0000256" key="6">
    <source>
        <dbReference type="ARBA" id="ARBA00022989"/>
    </source>
</evidence>
<evidence type="ECO:0000256" key="4">
    <source>
        <dbReference type="ARBA" id="ARBA00022741"/>
    </source>
</evidence>
<dbReference type="CDD" id="cd18580">
    <property type="entry name" value="ABC_6TM_ABCC_D2"/>
    <property type="match status" value="1"/>
</dbReference>
<feature type="transmembrane region" description="Helical" evidence="10">
    <location>
        <begin position="409"/>
        <end position="427"/>
    </location>
</feature>
<evidence type="ECO:0000256" key="7">
    <source>
        <dbReference type="ARBA" id="ARBA00023136"/>
    </source>
</evidence>
<dbReference type="PANTHER" id="PTHR24223">
    <property type="entry name" value="ATP-BINDING CASSETTE SUB-FAMILY C"/>
    <property type="match status" value="1"/>
</dbReference>
<dbReference type="GO" id="GO:0016887">
    <property type="term" value="F:ATP hydrolysis activity"/>
    <property type="evidence" value="ECO:0007669"/>
    <property type="project" value="InterPro"/>
</dbReference>
<proteinExistence type="predicted"/>
<dbReference type="InterPro" id="IPR044746">
    <property type="entry name" value="ABCC_6TM_D1"/>
</dbReference>
<keyword evidence="14" id="KW-1185">Reference proteome</keyword>
<feature type="transmembrane region" description="Helical" evidence="10">
    <location>
        <begin position="383"/>
        <end position="403"/>
    </location>
</feature>
<feature type="transmembrane region" description="Helical" evidence="10">
    <location>
        <begin position="968"/>
        <end position="989"/>
    </location>
</feature>
<dbReference type="PROSITE" id="PS00211">
    <property type="entry name" value="ABC_TRANSPORTER_1"/>
    <property type="match status" value="2"/>
</dbReference>
<evidence type="ECO:0000256" key="2">
    <source>
        <dbReference type="ARBA" id="ARBA00022448"/>
    </source>
</evidence>
<dbReference type="InterPro" id="IPR003593">
    <property type="entry name" value="AAA+_ATPase"/>
</dbReference>
<dbReference type="Gene3D" id="3.40.50.300">
    <property type="entry name" value="P-loop containing nucleotide triphosphate hydrolases"/>
    <property type="match status" value="2"/>
</dbReference>
<feature type="transmembrane region" description="Helical" evidence="10">
    <location>
        <begin position="127"/>
        <end position="146"/>
    </location>
</feature>
<feature type="transmembrane region" description="Helical" evidence="10">
    <location>
        <begin position="30"/>
        <end position="51"/>
    </location>
</feature>
<dbReference type="GO" id="GO:0016020">
    <property type="term" value="C:membrane"/>
    <property type="evidence" value="ECO:0007669"/>
    <property type="project" value="UniProtKB-SubCell"/>
</dbReference>
<dbReference type="PROSITE" id="PS50929">
    <property type="entry name" value="ABC_TM1F"/>
    <property type="match status" value="2"/>
</dbReference>
<feature type="transmembrane region" description="Helical" evidence="10">
    <location>
        <begin position="152"/>
        <end position="174"/>
    </location>
</feature>
<feature type="transmembrane region" description="Helical" evidence="10">
    <location>
        <begin position="932"/>
        <end position="953"/>
    </location>
</feature>
<dbReference type="InterPro" id="IPR017871">
    <property type="entry name" value="ABC_transporter-like_CS"/>
</dbReference>
<dbReference type="FunFam" id="3.40.50.300:FF:000838">
    <property type="entry name" value="ABC multidrug transporter (Eurofung)"/>
    <property type="match status" value="1"/>
</dbReference>
<dbReference type="InterPro" id="IPR056227">
    <property type="entry name" value="TMD0_ABC"/>
</dbReference>
<gene>
    <name evidence="13" type="ORF">FISHEDRAFT_65967</name>
</gene>
<evidence type="ECO:0000256" key="3">
    <source>
        <dbReference type="ARBA" id="ARBA00022692"/>
    </source>
</evidence>
<evidence type="ECO:0000256" key="10">
    <source>
        <dbReference type="SAM" id="Phobius"/>
    </source>
</evidence>
<comment type="subcellular location">
    <subcellularLocation>
        <location evidence="1">Membrane</location>
        <topology evidence="1">Multi-pass membrane protein</topology>
    </subcellularLocation>
</comment>
<feature type="region of interest" description="Disordered" evidence="9">
    <location>
        <begin position="857"/>
        <end position="911"/>
    </location>
</feature>
<feature type="compositionally biased region" description="Acidic residues" evidence="9">
    <location>
        <begin position="857"/>
        <end position="868"/>
    </location>
</feature>
<protein>
    <submittedName>
        <fullName evidence="13">p-loop containing nucleoside triphosphate hydrolase protein</fullName>
    </submittedName>
</protein>
<feature type="transmembrane region" description="Helical" evidence="10">
    <location>
        <begin position="63"/>
        <end position="84"/>
    </location>
</feature>
<dbReference type="InterPro" id="IPR036640">
    <property type="entry name" value="ABC1_TM_sf"/>
</dbReference>
<feature type="domain" description="ABC transmembrane type-1" evidence="12">
    <location>
        <begin position="1090"/>
        <end position="1209"/>
    </location>
</feature>
<dbReference type="InterPro" id="IPR027417">
    <property type="entry name" value="P-loop_NTPase"/>
</dbReference>
<dbReference type="SUPFAM" id="SSF52540">
    <property type="entry name" value="P-loop containing nucleoside triphosphate hydrolases"/>
    <property type="match status" value="2"/>
</dbReference>
<dbReference type="Proteomes" id="UP000054144">
    <property type="component" value="Unassembled WGS sequence"/>
</dbReference>